<protein>
    <submittedName>
        <fullName evidence="1">Uncharacterized protein</fullName>
    </submittedName>
</protein>
<reference evidence="1 2" key="1">
    <citation type="journal article" date="2012" name="Science">
        <title>The Paleozoic origin of enzymatic lignin decomposition reconstructed from 31 fungal genomes.</title>
        <authorList>
            <person name="Floudas D."/>
            <person name="Binder M."/>
            <person name="Riley R."/>
            <person name="Barry K."/>
            <person name="Blanchette R.A."/>
            <person name="Henrissat B."/>
            <person name="Martinez A.T."/>
            <person name="Otillar R."/>
            <person name="Spatafora J.W."/>
            <person name="Yadav J.S."/>
            <person name="Aerts A."/>
            <person name="Benoit I."/>
            <person name="Boyd A."/>
            <person name="Carlson A."/>
            <person name="Copeland A."/>
            <person name="Coutinho P.M."/>
            <person name="de Vries R.P."/>
            <person name="Ferreira P."/>
            <person name="Findley K."/>
            <person name="Foster B."/>
            <person name="Gaskell J."/>
            <person name="Glotzer D."/>
            <person name="Gorecki P."/>
            <person name="Heitman J."/>
            <person name="Hesse C."/>
            <person name="Hori C."/>
            <person name="Igarashi K."/>
            <person name="Jurgens J.A."/>
            <person name="Kallen N."/>
            <person name="Kersten P."/>
            <person name="Kohler A."/>
            <person name="Kuees U."/>
            <person name="Kumar T.K.A."/>
            <person name="Kuo A."/>
            <person name="LaButti K."/>
            <person name="Larrondo L.F."/>
            <person name="Lindquist E."/>
            <person name="Ling A."/>
            <person name="Lombard V."/>
            <person name="Lucas S."/>
            <person name="Lundell T."/>
            <person name="Martin R."/>
            <person name="McLaughlin D.J."/>
            <person name="Morgenstern I."/>
            <person name="Morin E."/>
            <person name="Murat C."/>
            <person name="Nagy L.G."/>
            <person name="Nolan M."/>
            <person name="Ohm R.A."/>
            <person name="Patyshakuliyeva A."/>
            <person name="Rokas A."/>
            <person name="Ruiz-Duenas F.J."/>
            <person name="Sabat G."/>
            <person name="Salamov A."/>
            <person name="Samejima M."/>
            <person name="Schmutz J."/>
            <person name="Slot J.C."/>
            <person name="St John F."/>
            <person name="Stenlid J."/>
            <person name="Sun H."/>
            <person name="Sun S."/>
            <person name="Syed K."/>
            <person name="Tsang A."/>
            <person name="Wiebenga A."/>
            <person name="Young D."/>
            <person name="Pisabarro A."/>
            <person name="Eastwood D.C."/>
            <person name="Martin F."/>
            <person name="Cullen D."/>
            <person name="Grigoriev I.V."/>
            <person name="Hibbett D.S."/>
        </authorList>
    </citation>
    <scope>NUCLEOTIDE SEQUENCE [LARGE SCALE GENOMIC DNA]</scope>
    <source>
        <strain evidence="1 2">ATCC 11539</strain>
    </source>
</reference>
<evidence type="ECO:0000313" key="2">
    <source>
        <dbReference type="Proteomes" id="UP000030669"/>
    </source>
</evidence>
<sequence>MVALLDSTNALPLGWRPDCPTALTRLSPSGWALWILYQLLYLASASLEFQKVDRGAHRIVEYTYPSLAPFLAFPIFGLRRDNLQVWRSWISLLRCLCAVNSAVQAKLSPSSSAAISIVLRTISPPDQAVIIVDHHKPLSDLPFAEEEYLAEDAESGIHHDTDTSPSMGHPRP</sequence>
<dbReference type="AlphaFoldDB" id="S7S5L9"/>
<gene>
    <name evidence="1" type="ORF">GLOTRDRAFT_125017</name>
</gene>
<dbReference type="EMBL" id="KB469296">
    <property type="protein sequence ID" value="EPQ61294.1"/>
    <property type="molecule type" value="Genomic_DNA"/>
</dbReference>
<accession>S7S5L9</accession>
<proteinExistence type="predicted"/>
<dbReference type="HOGENOM" id="CLU_1555410_0_0_1"/>
<dbReference type="GeneID" id="19301171"/>
<name>S7S5L9_GLOTA</name>
<organism evidence="1 2">
    <name type="scientific">Gloeophyllum trabeum (strain ATCC 11539 / FP-39264 / Madison 617)</name>
    <name type="common">Brown rot fungus</name>
    <dbReference type="NCBI Taxonomy" id="670483"/>
    <lineage>
        <taxon>Eukaryota</taxon>
        <taxon>Fungi</taxon>
        <taxon>Dikarya</taxon>
        <taxon>Basidiomycota</taxon>
        <taxon>Agaricomycotina</taxon>
        <taxon>Agaricomycetes</taxon>
        <taxon>Gloeophyllales</taxon>
        <taxon>Gloeophyllaceae</taxon>
        <taxon>Gloeophyllum</taxon>
    </lineage>
</organism>
<keyword evidence="2" id="KW-1185">Reference proteome</keyword>
<dbReference type="KEGG" id="gtr:GLOTRDRAFT_125017"/>
<dbReference type="RefSeq" id="XP_007861494.1">
    <property type="nucleotide sequence ID" value="XM_007863303.1"/>
</dbReference>
<evidence type="ECO:0000313" key="1">
    <source>
        <dbReference type="EMBL" id="EPQ61294.1"/>
    </source>
</evidence>
<dbReference type="Proteomes" id="UP000030669">
    <property type="component" value="Unassembled WGS sequence"/>
</dbReference>